<gene>
    <name evidence="2" type="ORF">Hamer_G003350</name>
</gene>
<evidence type="ECO:0000256" key="1">
    <source>
        <dbReference type="SAM" id="MobiDB-lite"/>
    </source>
</evidence>
<accession>A0A8J5TKZ7</accession>
<sequence length="80" mass="9248">MEKLLESHAEELSSEDLTKLDKQILSEDVEEAETPEPKGFITKEMADGFRLIEEGMFTFKQQDANTARFTKIHRGIIEYL</sequence>
<proteinExistence type="predicted"/>
<evidence type="ECO:0000313" key="2">
    <source>
        <dbReference type="EMBL" id="KAG7174408.1"/>
    </source>
</evidence>
<dbReference type="EMBL" id="JAHLQT010007678">
    <property type="protein sequence ID" value="KAG7174408.1"/>
    <property type="molecule type" value="Genomic_DNA"/>
</dbReference>
<feature type="region of interest" description="Disordered" evidence="1">
    <location>
        <begin position="1"/>
        <end position="40"/>
    </location>
</feature>
<protein>
    <submittedName>
        <fullName evidence="2">Uncharacterized protein</fullName>
    </submittedName>
</protein>
<dbReference type="AlphaFoldDB" id="A0A8J5TKZ7"/>
<comment type="caution">
    <text evidence="2">The sequence shown here is derived from an EMBL/GenBank/DDBJ whole genome shotgun (WGS) entry which is preliminary data.</text>
</comment>
<organism evidence="2 3">
    <name type="scientific">Homarus americanus</name>
    <name type="common">American lobster</name>
    <dbReference type="NCBI Taxonomy" id="6706"/>
    <lineage>
        <taxon>Eukaryota</taxon>
        <taxon>Metazoa</taxon>
        <taxon>Ecdysozoa</taxon>
        <taxon>Arthropoda</taxon>
        <taxon>Crustacea</taxon>
        <taxon>Multicrustacea</taxon>
        <taxon>Malacostraca</taxon>
        <taxon>Eumalacostraca</taxon>
        <taxon>Eucarida</taxon>
        <taxon>Decapoda</taxon>
        <taxon>Pleocyemata</taxon>
        <taxon>Astacidea</taxon>
        <taxon>Nephropoidea</taxon>
        <taxon>Nephropidae</taxon>
        <taxon>Homarus</taxon>
    </lineage>
</organism>
<dbReference type="Proteomes" id="UP000747542">
    <property type="component" value="Unassembled WGS sequence"/>
</dbReference>
<keyword evidence="3" id="KW-1185">Reference proteome</keyword>
<reference evidence="2" key="1">
    <citation type="journal article" date="2021" name="Sci. Adv.">
        <title>The American lobster genome reveals insights on longevity, neural, and immune adaptations.</title>
        <authorList>
            <person name="Polinski J.M."/>
            <person name="Zimin A.V."/>
            <person name="Clark K.F."/>
            <person name="Kohn A.B."/>
            <person name="Sadowski N."/>
            <person name="Timp W."/>
            <person name="Ptitsyn A."/>
            <person name="Khanna P."/>
            <person name="Romanova D.Y."/>
            <person name="Williams P."/>
            <person name="Greenwood S.J."/>
            <person name="Moroz L.L."/>
            <person name="Walt D.R."/>
            <person name="Bodnar A.G."/>
        </authorList>
    </citation>
    <scope>NUCLEOTIDE SEQUENCE</scope>
    <source>
        <strain evidence="2">GMGI-L3</strain>
    </source>
</reference>
<name>A0A8J5TKZ7_HOMAM</name>
<evidence type="ECO:0000313" key="3">
    <source>
        <dbReference type="Proteomes" id="UP000747542"/>
    </source>
</evidence>
<feature type="compositionally biased region" description="Basic and acidic residues" evidence="1">
    <location>
        <begin position="1"/>
        <end position="25"/>
    </location>
</feature>